<dbReference type="RefSeq" id="WP_227569931.1">
    <property type="nucleotide sequence ID" value="NZ_CP101988.1"/>
</dbReference>
<proteinExistence type="predicted"/>
<name>A0ABY5L166_9CELL</name>
<evidence type="ECO:0000313" key="4">
    <source>
        <dbReference type="Proteomes" id="UP001316189"/>
    </source>
</evidence>
<dbReference type="InterPro" id="IPR027273">
    <property type="entry name" value="Neocarzinostatin-like"/>
</dbReference>
<dbReference type="Proteomes" id="UP001316189">
    <property type="component" value="Chromosome"/>
</dbReference>
<feature type="chain" id="PRO_5046093521" evidence="2">
    <location>
        <begin position="32"/>
        <end position="252"/>
    </location>
</feature>
<accession>A0ABY5L166</accession>
<reference evidence="3 4" key="1">
    <citation type="submission" date="2022-07" db="EMBL/GenBank/DDBJ databases">
        <title>Novel species in genus cellulomonas.</title>
        <authorList>
            <person name="Ye L."/>
        </authorList>
    </citation>
    <scope>NUCLEOTIDE SEQUENCE [LARGE SCALE GENOMIC DNA]</scope>
    <source>
        <strain evidence="4">zg-Y338</strain>
    </source>
</reference>
<sequence length="252" mass="24854">MEPRLRLQQRLLAVSVLTACAVAGAASVATAAPAGDLVVSQTEGLTPGQVVTVSGSGFDEAKGIYVAVCVDNGPGATPTPCLGGVDVEGSGGGSAWISSNPPSYAAGLPTPFGPGGTFEVALPVAVEDPVAGVDCREVQCAVSVRYDHTRVDDRTGDVLVPIAFAADGAVADAPAATDPEPAATPEPEMTAYGAEEVVDDSAAAPADEEAGVDGPLIAGIVGAVLLVAAGAVLVARRRRTPTAAEPASDPTS</sequence>
<organism evidence="3 4">
    <name type="scientific">Cellulomonas chengniuliangii</name>
    <dbReference type="NCBI Taxonomy" id="2968084"/>
    <lineage>
        <taxon>Bacteria</taxon>
        <taxon>Bacillati</taxon>
        <taxon>Actinomycetota</taxon>
        <taxon>Actinomycetes</taxon>
        <taxon>Micrococcales</taxon>
        <taxon>Cellulomonadaceae</taxon>
        <taxon>Cellulomonas</taxon>
    </lineage>
</organism>
<evidence type="ECO:0000313" key="3">
    <source>
        <dbReference type="EMBL" id="UUI75175.1"/>
    </source>
</evidence>
<keyword evidence="2" id="KW-0732">Signal</keyword>
<feature type="signal peptide" evidence="2">
    <location>
        <begin position="1"/>
        <end position="31"/>
    </location>
</feature>
<evidence type="ECO:0000256" key="1">
    <source>
        <dbReference type="SAM" id="Phobius"/>
    </source>
</evidence>
<dbReference type="Gene3D" id="2.60.40.230">
    <property type="entry name" value="Neocarzinostatin-like"/>
    <property type="match status" value="1"/>
</dbReference>
<keyword evidence="1" id="KW-0812">Transmembrane</keyword>
<protein>
    <submittedName>
        <fullName evidence="3">Neocarzinostatin apoprotein domain-containing protein</fullName>
    </submittedName>
</protein>
<keyword evidence="4" id="KW-1185">Reference proteome</keyword>
<keyword evidence="1" id="KW-1133">Transmembrane helix</keyword>
<dbReference type="SUPFAM" id="SSF49319">
    <property type="entry name" value="Actinoxanthin-like"/>
    <property type="match status" value="1"/>
</dbReference>
<keyword evidence="1" id="KW-0472">Membrane</keyword>
<feature type="transmembrane region" description="Helical" evidence="1">
    <location>
        <begin position="216"/>
        <end position="235"/>
    </location>
</feature>
<gene>
    <name evidence="3" type="ORF">NP064_15615</name>
</gene>
<evidence type="ECO:0000256" key="2">
    <source>
        <dbReference type="SAM" id="SignalP"/>
    </source>
</evidence>
<dbReference type="EMBL" id="CP101988">
    <property type="protein sequence ID" value="UUI75175.1"/>
    <property type="molecule type" value="Genomic_DNA"/>
</dbReference>